<evidence type="ECO:0000313" key="1">
    <source>
        <dbReference type="EMBL" id="PZV76726.1"/>
    </source>
</evidence>
<dbReference type="EMBL" id="QKTX01000023">
    <property type="protein sequence ID" value="PZV76726.1"/>
    <property type="molecule type" value="Genomic_DNA"/>
</dbReference>
<gene>
    <name evidence="1" type="ORF">CLV31_1238</name>
</gene>
<keyword evidence="2" id="KW-1185">Reference proteome</keyword>
<organism evidence="1 2">
    <name type="scientific">Algoriphagus aquaeductus</name>
    <dbReference type="NCBI Taxonomy" id="475299"/>
    <lineage>
        <taxon>Bacteria</taxon>
        <taxon>Pseudomonadati</taxon>
        <taxon>Bacteroidota</taxon>
        <taxon>Cytophagia</taxon>
        <taxon>Cytophagales</taxon>
        <taxon>Cyclobacteriaceae</taxon>
        <taxon>Algoriphagus</taxon>
    </lineage>
</organism>
<sequence>MFESPEYPKSLSESLFESWFETGRSSRIPYTYLLIVWDEIEGKYLPVFVENRNEIEGYERYGASPATQTVIAAYDLYSEGRVL</sequence>
<accession>A0A326RV16</accession>
<dbReference type="OrthoDB" id="826073at2"/>
<name>A0A326RV16_9BACT</name>
<reference evidence="1 2" key="1">
    <citation type="submission" date="2018-06" db="EMBL/GenBank/DDBJ databases">
        <title>Genomic Encyclopedia of Archaeal and Bacterial Type Strains, Phase II (KMG-II): from individual species to whole genera.</title>
        <authorList>
            <person name="Goeker M."/>
        </authorList>
    </citation>
    <scope>NUCLEOTIDE SEQUENCE [LARGE SCALE GENOMIC DNA]</scope>
    <source>
        <strain evidence="1 2">T4</strain>
    </source>
</reference>
<dbReference type="Proteomes" id="UP000248917">
    <property type="component" value="Unassembled WGS sequence"/>
</dbReference>
<evidence type="ECO:0000313" key="2">
    <source>
        <dbReference type="Proteomes" id="UP000248917"/>
    </source>
</evidence>
<protein>
    <submittedName>
        <fullName evidence="1">Uncharacterized protein</fullName>
    </submittedName>
</protein>
<dbReference type="AlphaFoldDB" id="A0A326RV16"/>
<proteinExistence type="predicted"/>
<dbReference type="RefSeq" id="WP_111394961.1">
    <property type="nucleotide sequence ID" value="NZ_JBJINY010000065.1"/>
</dbReference>
<comment type="caution">
    <text evidence="1">The sequence shown here is derived from an EMBL/GenBank/DDBJ whole genome shotgun (WGS) entry which is preliminary data.</text>
</comment>